<gene>
    <name evidence="1" type="ORF">AMST5_00982</name>
</gene>
<name>A0AA48LXR9_9ZZZZ</name>
<reference evidence="1" key="1">
    <citation type="submission" date="2023-07" db="EMBL/GenBank/DDBJ databases">
        <authorList>
            <person name="Pelsma A.J. K."/>
        </authorList>
    </citation>
    <scope>NUCLEOTIDE SEQUENCE</scope>
</reference>
<evidence type="ECO:0000313" key="1">
    <source>
        <dbReference type="EMBL" id="CAJ0857090.1"/>
    </source>
</evidence>
<dbReference type="AlphaFoldDB" id="A0AA48LXR9"/>
<dbReference type="EMBL" id="OY288114">
    <property type="protein sequence ID" value="CAJ0857090.1"/>
    <property type="molecule type" value="Genomic_DNA"/>
</dbReference>
<protein>
    <submittedName>
        <fullName evidence="1">Uncharacterized protein</fullName>
    </submittedName>
</protein>
<accession>A0AA48LXR9</accession>
<organism evidence="1">
    <name type="scientific">freshwater sediment metagenome</name>
    <dbReference type="NCBI Taxonomy" id="556182"/>
    <lineage>
        <taxon>unclassified sequences</taxon>
        <taxon>metagenomes</taxon>
        <taxon>ecological metagenomes</taxon>
    </lineage>
</organism>
<sequence length="69" mass="7624">MTVWLLWQEANITYVSSLPLRGKPRFPFPCQSQRFPGALSRVAGGLRMRPGNLAGAGIEGRRKGYGYAN</sequence>
<proteinExistence type="predicted"/>